<keyword evidence="2" id="KW-0677">Repeat</keyword>
<dbReference type="PROSITE" id="PS50297">
    <property type="entry name" value="ANK_REP_REGION"/>
    <property type="match status" value="1"/>
</dbReference>
<keyword evidence="4" id="KW-0012">Acyltransferase</keyword>
<dbReference type="Proteomes" id="UP000000707">
    <property type="component" value="Unassembled WGS sequence"/>
</dbReference>
<dbReference type="HOGENOM" id="CLU_2190126_0_0_1"/>
<sequence length="109" mass="12217">METVKYFVENTDIDVNVFGGELQATPLHWACRNGLVNMVNYLVNHGADPTLRDSQAYNALHLSVHSSNIMLVIYILYKCCGSNGSIYVDETDSSNRTSLHWACYQGDIL</sequence>
<dbReference type="Pfam" id="PF13857">
    <property type="entry name" value="Ank_5"/>
    <property type="match status" value="1"/>
</dbReference>
<dbReference type="AlphaFoldDB" id="G3BAM7"/>
<evidence type="ECO:0000256" key="5">
    <source>
        <dbReference type="PROSITE-ProRule" id="PRU00023"/>
    </source>
</evidence>
<protein>
    <recommendedName>
        <fullName evidence="1">protein S-acyltransferase</fullName>
        <ecNumber evidence="1">2.3.1.225</ecNumber>
    </recommendedName>
</protein>
<evidence type="ECO:0000256" key="4">
    <source>
        <dbReference type="ARBA" id="ARBA00023315"/>
    </source>
</evidence>
<dbReference type="OrthoDB" id="6781668at2759"/>
<dbReference type="GO" id="GO:0019706">
    <property type="term" value="F:protein-cysteine S-palmitoyltransferase activity"/>
    <property type="evidence" value="ECO:0007669"/>
    <property type="project" value="UniProtKB-EC"/>
</dbReference>
<keyword evidence="7" id="KW-1185">Reference proteome</keyword>
<evidence type="ECO:0000256" key="1">
    <source>
        <dbReference type="ARBA" id="ARBA00012210"/>
    </source>
</evidence>
<keyword evidence="3 5" id="KW-0040">ANK repeat</keyword>
<dbReference type="Gene3D" id="1.25.40.20">
    <property type="entry name" value="Ankyrin repeat-containing domain"/>
    <property type="match status" value="1"/>
</dbReference>
<dbReference type="eggNOG" id="KOG0509">
    <property type="taxonomic scope" value="Eukaryota"/>
</dbReference>
<accession>G3BAM7</accession>
<dbReference type="PANTHER" id="PTHR24161">
    <property type="entry name" value="ANK_REP_REGION DOMAIN-CONTAINING PROTEIN-RELATED"/>
    <property type="match status" value="1"/>
</dbReference>
<dbReference type="PROSITE" id="PS50088">
    <property type="entry name" value="ANK_REPEAT"/>
    <property type="match status" value="1"/>
</dbReference>
<gene>
    <name evidence="6" type="ORF">CANTEDRAFT_114916</name>
</gene>
<organism evidence="7">
    <name type="scientific">Candida tenuis (strain ATCC 10573 / BCRC 21748 / CBS 615 / JCM 9827 / NBRC 10315 / NRRL Y-1498 / VKM Y-70)</name>
    <name type="common">Yeast</name>
    <name type="synonym">Yamadazyma tenuis</name>
    <dbReference type="NCBI Taxonomy" id="590646"/>
    <lineage>
        <taxon>Eukaryota</taxon>
        <taxon>Fungi</taxon>
        <taxon>Dikarya</taxon>
        <taxon>Ascomycota</taxon>
        <taxon>Saccharomycotina</taxon>
        <taxon>Pichiomycetes</taxon>
        <taxon>Debaryomycetaceae</taxon>
        <taxon>Yamadazyma</taxon>
    </lineage>
</organism>
<dbReference type="EMBL" id="GL996527">
    <property type="protein sequence ID" value="EGV61445.1"/>
    <property type="molecule type" value="Genomic_DNA"/>
</dbReference>
<dbReference type="SMART" id="SM00248">
    <property type="entry name" value="ANK"/>
    <property type="match status" value="2"/>
</dbReference>
<proteinExistence type="predicted"/>
<dbReference type="EC" id="2.3.1.225" evidence="1"/>
<evidence type="ECO:0000256" key="3">
    <source>
        <dbReference type="ARBA" id="ARBA00023043"/>
    </source>
</evidence>
<dbReference type="PANTHER" id="PTHR24161:SF85">
    <property type="entry name" value="PALMITOYLTRANSFERASE HIP14"/>
    <property type="match status" value="1"/>
</dbReference>
<feature type="repeat" description="ANK" evidence="5">
    <location>
        <begin position="22"/>
        <end position="54"/>
    </location>
</feature>
<name>G3BAM7_CANTC</name>
<evidence type="ECO:0000313" key="6">
    <source>
        <dbReference type="EMBL" id="EGV61445.1"/>
    </source>
</evidence>
<dbReference type="InterPro" id="IPR002110">
    <property type="entry name" value="Ankyrin_rpt"/>
</dbReference>
<reference evidence="6 7" key="1">
    <citation type="journal article" date="2011" name="Proc. Natl. Acad. Sci. U.S.A.">
        <title>Comparative genomics of xylose-fermenting fungi for enhanced biofuel production.</title>
        <authorList>
            <person name="Wohlbach D.J."/>
            <person name="Kuo A."/>
            <person name="Sato T.K."/>
            <person name="Potts K.M."/>
            <person name="Salamov A.A."/>
            <person name="LaButti K.M."/>
            <person name="Sun H."/>
            <person name="Clum A."/>
            <person name="Pangilinan J.L."/>
            <person name="Lindquist E.A."/>
            <person name="Lucas S."/>
            <person name="Lapidus A."/>
            <person name="Jin M."/>
            <person name="Gunawan C."/>
            <person name="Balan V."/>
            <person name="Dale B.E."/>
            <person name="Jeffries T.W."/>
            <person name="Zinkel R."/>
            <person name="Barry K.W."/>
            <person name="Grigoriev I.V."/>
            <person name="Gasch A.P."/>
        </authorList>
    </citation>
    <scope>NUCLEOTIDE SEQUENCE [LARGE SCALE GENOMIC DNA]</scope>
    <source>
        <strain evidence="7">ATCC 10573 / BCRC 21748 / CBS 615 / JCM 9827 / NBRC 10315 / NRRL Y-1498 / VKM Y-70</strain>
    </source>
</reference>
<dbReference type="InterPro" id="IPR036770">
    <property type="entry name" value="Ankyrin_rpt-contain_sf"/>
</dbReference>
<evidence type="ECO:0000313" key="7">
    <source>
        <dbReference type="Proteomes" id="UP000000707"/>
    </source>
</evidence>
<keyword evidence="4" id="KW-0808">Transferase</keyword>
<feature type="non-terminal residue" evidence="6">
    <location>
        <position position="109"/>
    </location>
</feature>
<dbReference type="SUPFAM" id="SSF48403">
    <property type="entry name" value="Ankyrin repeat"/>
    <property type="match status" value="1"/>
</dbReference>
<evidence type="ECO:0000256" key="2">
    <source>
        <dbReference type="ARBA" id="ARBA00022737"/>
    </source>
</evidence>